<sequence length="164" mass="17054">MTDTSIGGNFASANEEQIINTAVSGEQTEPSVTVLADGGWVVVWQSKDQDGSGWGIYGQRFNADGTRSGDELRVNSLTAGDQTVPSVAALADGGYVVAWTGAGNDKDIYLQRYNASGAAVNTQVTVNLVATSAQDFPTVCGLPDGGYVVAWSSLGQDNLSEADR</sequence>
<dbReference type="AlphaFoldDB" id="A0A1N7KZA0"/>
<organism evidence="1 2">
    <name type="scientific">Insolitispirillum peregrinum</name>
    <dbReference type="NCBI Taxonomy" id="80876"/>
    <lineage>
        <taxon>Bacteria</taxon>
        <taxon>Pseudomonadati</taxon>
        <taxon>Pseudomonadota</taxon>
        <taxon>Alphaproteobacteria</taxon>
        <taxon>Rhodospirillales</taxon>
        <taxon>Novispirillaceae</taxon>
        <taxon>Insolitispirillum</taxon>
    </lineage>
</organism>
<reference evidence="1 2" key="1">
    <citation type="submission" date="2017-01" db="EMBL/GenBank/DDBJ databases">
        <authorList>
            <person name="Mah S.A."/>
            <person name="Swanson W.J."/>
            <person name="Moy G.W."/>
            <person name="Vacquier V.D."/>
        </authorList>
    </citation>
    <scope>NUCLEOTIDE SEQUENCE [LARGE SCALE GENOMIC DNA]</scope>
    <source>
        <strain evidence="1 2">DSM 11589</strain>
    </source>
</reference>
<keyword evidence="2" id="KW-1185">Reference proteome</keyword>
<evidence type="ECO:0000313" key="2">
    <source>
        <dbReference type="Proteomes" id="UP000185678"/>
    </source>
</evidence>
<evidence type="ECO:0000313" key="1">
    <source>
        <dbReference type="EMBL" id="SIS66836.1"/>
    </source>
</evidence>
<feature type="non-terminal residue" evidence="1">
    <location>
        <position position="164"/>
    </location>
</feature>
<dbReference type="SUPFAM" id="SSF50960">
    <property type="entry name" value="TolB, C-terminal domain"/>
    <property type="match status" value="1"/>
</dbReference>
<proteinExistence type="predicted"/>
<protein>
    <submittedName>
        <fullName evidence="1">Uncharacterized protein</fullName>
    </submittedName>
</protein>
<dbReference type="STRING" id="80876.SAMN05421779_1031"/>
<dbReference type="RefSeq" id="WP_217696059.1">
    <property type="nucleotide sequence ID" value="NZ_FTOA01000003.1"/>
</dbReference>
<accession>A0A1N7KZA0</accession>
<dbReference type="Proteomes" id="UP000185678">
    <property type="component" value="Unassembled WGS sequence"/>
</dbReference>
<dbReference type="EMBL" id="FTOA01000003">
    <property type="protein sequence ID" value="SIS66836.1"/>
    <property type="molecule type" value="Genomic_DNA"/>
</dbReference>
<gene>
    <name evidence="1" type="ORF">SAMN05421779_1031</name>
</gene>
<name>A0A1N7KZA0_9PROT</name>